<keyword evidence="3" id="KW-1185">Reference proteome</keyword>
<dbReference type="InterPro" id="IPR053802">
    <property type="entry name" value="DUF6950"/>
</dbReference>
<dbReference type="Pfam" id="PF22262">
    <property type="entry name" value="DUF6950"/>
    <property type="match status" value="1"/>
</dbReference>
<proteinExistence type="predicted"/>
<dbReference type="AlphaFoldDB" id="A0A7W7YTE8"/>
<dbReference type="Proteomes" id="UP000535406">
    <property type="component" value="Unassembled WGS sequence"/>
</dbReference>
<accession>A0A7W7YTE8</accession>
<feature type="domain" description="DUF6950" evidence="1">
    <location>
        <begin position="1"/>
        <end position="133"/>
    </location>
</feature>
<evidence type="ECO:0000313" key="2">
    <source>
        <dbReference type="EMBL" id="MBB5041924.1"/>
    </source>
</evidence>
<sequence length="134" mass="14570">MRHPDWLKRLNDVVAKHQALPAQYGVSDCYLIADDAVEAVTGSFMHGEAARRYTSPAGAAKQLRKRGFKSVRDAFAARFTEIPVLLAQRGDIGVYDNNGEISGGIFTSVGFMVRGEQGIVFLPPTAALAAFRVE</sequence>
<name>A0A7W7YTE8_9HYPH</name>
<comment type="caution">
    <text evidence="2">The sequence shown here is derived from an EMBL/GenBank/DDBJ whole genome shotgun (WGS) entry which is preliminary data.</text>
</comment>
<organism evidence="2 3">
    <name type="scientific">Shinella fusca</name>
    <dbReference type="NCBI Taxonomy" id="544480"/>
    <lineage>
        <taxon>Bacteria</taxon>
        <taxon>Pseudomonadati</taxon>
        <taxon>Pseudomonadota</taxon>
        <taxon>Alphaproteobacteria</taxon>
        <taxon>Hyphomicrobiales</taxon>
        <taxon>Rhizobiaceae</taxon>
        <taxon>Shinella</taxon>
    </lineage>
</organism>
<dbReference type="RefSeq" id="WP_184142040.1">
    <property type="nucleotide sequence ID" value="NZ_JACHIK010000003.1"/>
</dbReference>
<evidence type="ECO:0000313" key="3">
    <source>
        <dbReference type="Proteomes" id="UP000535406"/>
    </source>
</evidence>
<reference evidence="2 3" key="1">
    <citation type="submission" date="2020-08" db="EMBL/GenBank/DDBJ databases">
        <title>Genomic Encyclopedia of Type Strains, Phase IV (KMG-IV): sequencing the most valuable type-strain genomes for metagenomic binning, comparative biology and taxonomic classification.</title>
        <authorList>
            <person name="Goeker M."/>
        </authorList>
    </citation>
    <scope>NUCLEOTIDE SEQUENCE [LARGE SCALE GENOMIC DNA]</scope>
    <source>
        <strain evidence="2 3">DSM 21319</strain>
    </source>
</reference>
<evidence type="ECO:0000259" key="1">
    <source>
        <dbReference type="Pfam" id="PF22262"/>
    </source>
</evidence>
<gene>
    <name evidence="2" type="ORF">HNQ66_001307</name>
</gene>
<protein>
    <recommendedName>
        <fullName evidence="1">DUF6950 domain-containing protein</fullName>
    </recommendedName>
</protein>
<dbReference type="EMBL" id="JACHIK010000003">
    <property type="protein sequence ID" value="MBB5041924.1"/>
    <property type="molecule type" value="Genomic_DNA"/>
</dbReference>